<accession>A0A319CQ34</accession>
<evidence type="ECO:0000313" key="2">
    <source>
        <dbReference type="EMBL" id="PYH86241.1"/>
    </source>
</evidence>
<keyword evidence="1" id="KW-0812">Transmembrane</keyword>
<dbReference type="GeneID" id="37136908"/>
<dbReference type="Proteomes" id="UP000248340">
    <property type="component" value="Unassembled WGS sequence"/>
</dbReference>
<keyword evidence="1" id="KW-0472">Membrane</keyword>
<keyword evidence="1" id="KW-1133">Transmembrane helix</keyword>
<gene>
    <name evidence="2" type="ORF">BO82DRAFT_350494</name>
</gene>
<dbReference type="RefSeq" id="XP_025496441.1">
    <property type="nucleotide sequence ID" value="XM_025634167.1"/>
</dbReference>
<organism evidence="2 3">
    <name type="scientific">Aspergillus uvarum CBS 121591</name>
    <dbReference type="NCBI Taxonomy" id="1448315"/>
    <lineage>
        <taxon>Eukaryota</taxon>
        <taxon>Fungi</taxon>
        <taxon>Dikarya</taxon>
        <taxon>Ascomycota</taxon>
        <taxon>Pezizomycotina</taxon>
        <taxon>Eurotiomycetes</taxon>
        <taxon>Eurotiomycetidae</taxon>
        <taxon>Eurotiales</taxon>
        <taxon>Aspergillaceae</taxon>
        <taxon>Aspergillus</taxon>
        <taxon>Aspergillus subgen. Circumdati</taxon>
    </lineage>
</organism>
<keyword evidence="3" id="KW-1185">Reference proteome</keyword>
<dbReference type="EMBL" id="KZ821677">
    <property type="protein sequence ID" value="PYH86241.1"/>
    <property type="molecule type" value="Genomic_DNA"/>
</dbReference>
<sequence>MRMHIMLGHQGTRLKFEAYLEFAERTYVASYATMSTFIVYMSFCVPLHFFLVVRQGIAGDILQVNLIKGLKNTRSGIY</sequence>
<proteinExistence type="predicted"/>
<evidence type="ECO:0000256" key="1">
    <source>
        <dbReference type="SAM" id="Phobius"/>
    </source>
</evidence>
<feature type="transmembrane region" description="Helical" evidence="1">
    <location>
        <begin position="28"/>
        <end position="53"/>
    </location>
</feature>
<protein>
    <submittedName>
        <fullName evidence="2">Uncharacterized protein</fullName>
    </submittedName>
</protein>
<reference evidence="2 3" key="1">
    <citation type="submission" date="2016-12" db="EMBL/GenBank/DDBJ databases">
        <title>The genomes of Aspergillus section Nigri reveals drivers in fungal speciation.</title>
        <authorList>
            <consortium name="DOE Joint Genome Institute"/>
            <person name="Vesth T.C."/>
            <person name="Nybo J."/>
            <person name="Theobald S."/>
            <person name="Brandl J."/>
            <person name="Frisvad J.C."/>
            <person name="Nielsen K.F."/>
            <person name="Lyhne E.K."/>
            <person name="Kogle M.E."/>
            <person name="Kuo A."/>
            <person name="Riley R."/>
            <person name="Clum A."/>
            <person name="Nolan M."/>
            <person name="Lipzen A."/>
            <person name="Salamov A."/>
            <person name="Henrissat B."/>
            <person name="Wiebenga A."/>
            <person name="De Vries R.P."/>
            <person name="Grigoriev I.V."/>
            <person name="Mortensen U.H."/>
            <person name="Andersen M.R."/>
            <person name="Baker S.E."/>
        </authorList>
    </citation>
    <scope>NUCLEOTIDE SEQUENCE [LARGE SCALE GENOMIC DNA]</scope>
    <source>
        <strain evidence="2 3">CBS 121591</strain>
    </source>
</reference>
<evidence type="ECO:0000313" key="3">
    <source>
        <dbReference type="Proteomes" id="UP000248340"/>
    </source>
</evidence>
<dbReference type="VEuPathDB" id="FungiDB:BO82DRAFT_350494"/>
<name>A0A319CQ34_9EURO</name>
<dbReference type="AlphaFoldDB" id="A0A319CQ34"/>